<feature type="transmembrane region" description="Helical" evidence="3">
    <location>
        <begin position="1002"/>
        <end position="1024"/>
    </location>
</feature>
<dbReference type="EMBL" id="NMTS02000001">
    <property type="protein sequence ID" value="PLK30639.1"/>
    <property type="molecule type" value="Genomic_DNA"/>
</dbReference>
<reference evidence="5 6" key="1">
    <citation type="journal article" date="2017" name="Front. Microbiol.">
        <title>New Insights into the Diversity of the Genus Faecalibacterium.</title>
        <authorList>
            <person name="Benevides L."/>
            <person name="Burman S."/>
            <person name="Martin R."/>
            <person name="Robert V."/>
            <person name="Thomas M."/>
            <person name="Miquel S."/>
            <person name="Chain F."/>
            <person name="Sokol H."/>
            <person name="Bermudez-Humaran L.G."/>
            <person name="Morrison M."/>
            <person name="Langella P."/>
            <person name="Azevedo V.A."/>
            <person name="Chatel J.M."/>
            <person name="Soares S."/>
        </authorList>
    </citation>
    <scope>NUCLEOTIDE SEQUENCE [LARGE SCALE GENOMIC DNA]</scope>
    <source>
        <strain evidence="5 6">CNCM I 4542</strain>
    </source>
</reference>
<evidence type="ECO:0000313" key="5">
    <source>
        <dbReference type="EMBL" id="PLK30639.1"/>
    </source>
</evidence>
<feature type="transmembrane region" description="Helical" evidence="3">
    <location>
        <begin position="1151"/>
        <end position="1171"/>
    </location>
</feature>
<sequence length="2202" mass="232426">MSKEVDERVVEMRFNNALFESKVQQTMRSLAALNEKLMFKGAEKGFEKVSDSSEKVKFNALLNALDNLSQKFSAVEVIGVTALMRITNQAVDAGERLVKALSLDPIISGFQEYETQINAVQTILANTSSKGTTLDQVNAALDELNHYADLTIYNFTEMTRNIGTFTAAGVDLNTSVSAIKGIANLAAVSGSTSQQASTAMYQLSQALASGTVKLQDWNSVVNAGMGGQVFQDALKETARVHGIAIDSMIKKEGSFRETLSKGWLTSSILTETLQKFTGDLNEETLKSIGYTDEQIKKIMEMGKTANDAATKVKTFSQLKDTLTEALQSGWTQTWQTIIGDFEEAKELFTRFSDVFSDLINKSSEARNTVLAGGLNTGWQQLSTALGDSADFYSQMLEKVMLANGSISQKQIDDAGSFVKALQQGGVSAEQLQNGLKESYKQLSVLGALSDDALKAKKLDPAQVRSLAKSFEEVNQKVADGSLDLDIYSKKIGELSGREHLIESIWNVFEALEKVVEPVARAWQKIFSPITADQIYNIAKSIDEFTAKLSISDETADKIERTFSGIFAVLNVWKNMLLTVSKVLGEVFNAVSPLAGGFLSITASLGDCLVEMANAVNNSKTFKTTLDGIHWIIGKVSEGMQTFAGVLTDVSNNVSVVFDPLKTLGEWFENFISFITPKLKWLADKIGEIFEELGSGASGAFGNLNGNALWGFANAGMIAGLIAGIKGFLEAFKDIGSTVKDTIGGVAELLNKLGEAVTAWKNNKNAETLKTISTAVAILAGSLVVLSMVKPERLAASTGAMIALFAELLVALAIYDEIAKKTKKVGKGTSSMVVMAAGVLILTSALKKISEIENEKLLTSVIALGAVMAELVAAQVAISKWAKDGAKHAMSMLAMAAAVRVLAEAVEQLADLGWDGIEKGLIAVAGLLAEVAAFSGLSNFGGLTAGKAVGILILAAALSVLEKSVSAFSKMPVDELQNGIGVLGAILGEIAVFSMLSNPAEHVLSTATALTILSGGLLILSNALANLGGMTLGQIGVALAAMAGGLIEMGVALTLVKGSLGSATSFLIMSVVLNALVSPLKSLGEMSLEEIGHGLLAVGGALGIFAIAVGTMSLAGPIVIAVSAALSLLAGSFALLLGTMAAVSLMPLRVEALVVALGTLGSAIGVFIAGVIAGLGTAAGSIAIAIAEIIVAVCNAIAQAVPAIGNALAQLIVAICNVIVQCSEPIGQALFTLGTVVIQTIIDLIAWAWDGGGEGGGIKGALSELLGNIVAWLSEHLNPINLFGGLLGTISGFFGKIGEYMSQGLANGLNTGASVQIANNGVQTLCNKVKDFFRNAFGINSPSTWMRELGQWFAPGLINGLNGTASIAKLNAGTKVFGENVKSGLSGTFDGLNSWMFNKGSDAASSFYNGLSAAKNVRTGSKDDWFDEWYEKEISKYRNVTPNTVADDAAEDILGTLFGSGDTSPTGSGGTTTGKTKKSSGSGTKKTVAQQIEEKYKPKLEANKAAREALDSEYELWQTENQYSADEDTLLAKKMENAAAEIANQTDRVAIAQAKYDEMLKRWGADKTETKEAYASLLSEKTSLAKLQADQYTGLFEDITKQYDTDLGTLEKEYNLWTAQNSNTASKLDKIDRETEYQKDELELKQKKEAKAKEQWETLRKEYGESDLRTKEAWNDYLDAQTESLQLQNDIAKQSLNKLDAQLSIIKDEQSRMQSRMDLLTSIYGDGSLADRAEAYKQAVEEYGENSAEARKAKYQGITTSILGTVEALQNMNAELEKTRLIQQQLADGKDLNGNPLSKDDVNDLKDQLLSSRSSMVSFAGALADAMGLEDSAKSAVVKLANAIQKNWVPISNACSEVWTKVSGAMGEEMTNTLSTVFKAAFSEEGMEIGTEFVSAIASAMQGDYAGAIISAATGLIDLLFTDTGKQLTGGAGDMLLKLFSGIQNGDLAGKLANIGTAAANVGNSLSGLLPMLGQLGTTGAGAGMAVGGIGEALGGLGASILAVLPELLIVVGIIAAIAALIGGIAWFISSRKKEKATGAKDVGSEIDKGISDGVKEDAPIVDDAVSDMTENAMDIAKGSLGTISKVMGDDYEYTPQIVPVVDLTNVLEGADEIDNAFAATRSLSLDGDVSRNLANKIDAEVQLQNGLKSAGNEDTLRAINALAGHMDGVAESIKGMSVTINGRKAIGYIDDRMGRLTAAKVK</sequence>
<comment type="caution">
    <text evidence="5">The sequence shown here is derived from an EMBL/GenBank/DDBJ whole genome shotgun (WGS) entry which is preliminary data.</text>
</comment>
<feature type="transmembrane region" description="Helical" evidence="3">
    <location>
        <begin position="770"/>
        <end position="788"/>
    </location>
</feature>
<gene>
    <name evidence="5" type="ORF">CGS50_003220</name>
</gene>
<feature type="transmembrane region" description="Helical" evidence="3">
    <location>
        <begin position="794"/>
        <end position="814"/>
    </location>
</feature>
<feature type="transmembrane region" description="Helical" evidence="3">
    <location>
        <begin position="2007"/>
        <end position="2028"/>
    </location>
</feature>
<dbReference type="InterPro" id="IPR013491">
    <property type="entry name" value="Tape_meas_N"/>
</dbReference>
<dbReference type="Proteomes" id="UP000221015">
    <property type="component" value="Unassembled WGS sequence"/>
</dbReference>
<feature type="domain" description="Tape measure protein N-terminal" evidence="4">
    <location>
        <begin position="131"/>
        <end position="286"/>
    </location>
</feature>
<feature type="transmembrane region" description="Helical" evidence="3">
    <location>
        <begin position="1091"/>
        <end position="1111"/>
    </location>
</feature>
<keyword evidence="3" id="KW-0812">Transmembrane</keyword>
<feature type="region of interest" description="Disordered" evidence="2">
    <location>
        <begin position="1455"/>
        <end position="1487"/>
    </location>
</feature>
<evidence type="ECO:0000256" key="2">
    <source>
        <dbReference type="SAM" id="MobiDB-lite"/>
    </source>
</evidence>
<feature type="transmembrane region" description="Helical" evidence="3">
    <location>
        <begin position="707"/>
        <end position="728"/>
    </location>
</feature>
<feature type="transmembrane region" description="Helical" evidence="3">
    <location>
        <begin position="1177"/>
        <end position="1197"/>
    </location>
</feature>
<feature type="coiled-coil region" evidence="1">
    <location>
        <begin position="1681"/>
        <end position="1708"/>
    </location>
</feature>
<feature type="transmembrane region" description="Helical" evidence="3">
    <location>
        <begin position="1117"/>
        <end position="1144"/>
    </location>
</feature>
<feature type="transmembrane region" description="Helical" evidence="3">
    <location>
        <begin position="979"/>
        <end position="996"/>
    </location>
</feature>
<accession>A0A2J4JS03</accession>
<name>A0A2J4JS03_9FIRM</name>
<feature type="transmembrane region" description="Helical" evidence="3">
    <location>
        <begin position="947"/>
        <end position="967"/>
    </location>
</feature>
<keyword evidence="3" id="KW-1133">Transmembrane helix</keyword>
<dbReference type="RefSeq" id="WP_097781754.1">
    <property type="nucleotide sequence ID" value="NZ_NMTS02000001.1"/>
</dbReference>
<dbReference type="Pfam" id="PF20155">
    <property type="entry name" value="TMP_3"/>
    <property type="match status" value="1"/>
</dbReference>
<dbReference type="NCBIfam" id="TIGR02675">
    <property type="entry name" value="tape_meas_nterm"/>
    <property type="match status" value="1"/>
</dbReference>
<organism evidence="5 6">
    <name type="scientific">Faecalibacterium prausnitzii</name>
    <dbReference type="NCBI Taxonomy" id="853"/>
    <lineage>
        <taxon>Bacteria</taxon>
        <taxon>Bacillati</taxon>
        <taxon>Bacillota</taxon>
        <taxon>Clostridia</taxon>
        <taxon>Eubacteriales</taxon>
        <taxon>Oscillospiraceae</taxon>
        <taxon>Faecalibacterium</taxon>
    </lineage>
</organism>
<keyword evidence="1" id="KW-0175">Coiled coil</keyword>
<feature type="transmembrane region" description="Helical" evidence="3">
    <location>
        <begin position="1036"/>
        <end position="1055"/>
    </location>
</feature>
<evidence type="ECO:0000256" key="1">
    <source>
        <dbReference type="SAM" id="Coils"/>
    </source>
</evidence>
<evidence type="ECO:0000256" key="3">
    <source>
        <dbReference type="SAM" id="Phobius"/>
    </source>
</evidence>
<keyword evidence="3" id="KW-0472">Membrane</keyword>
<protein>
    <recommendedName>
        <fullName evidence="4">Tape measure protein N-terminal domain-containing protein</fullName>
    </recommendedName>
</protein>
<evidence type="ECO:0000313" key="6">
    <source>
        <dbReference type="Proteomes" id="UP000221015"/>
    </source>
</evidence>
<evidence type="ECO:0000259" key="4">
    <source>
        <dbReference type="Pfam" id="PF20155"/>
    </source>
</evidence>
<proteinExistence type="predicted"/>
<feature type="transmembrane region" description="Helical" evidence="3">
    <location>
        <begin position="1061"/>
        <end position="1079"/>
    </location>
</feature>
<feature type="coiled-coil region" evidence="1">
    <location>
        <begin position="1534"/>
        <end position="1561"/>
    </location>
</feature>
<feature type="transmembrane region" description="Helical" evidence="3">
    <location>
        <begin position="857"/>
        <end position="877"/>
    </location>
</feature>
<feature type="transmembrane region" description="Helical" evidence="3">
    <location>
        <begin position="920"/>
        <end position="941"/>
    </location>
</feature>